<dbReference type="Gene3D" id="3.40.50.150">
    <property type="entry name" value="Vaccinia Virus protein VP39"/>
    <property type="match status" value="2"/>
</dbReference>
<evidence type="ECO:0000256" key="3">
    <source>
        <dbReference type="ARBA" id="ARBA00022679"/>
    </source>
</evidence>
<organism evidence="5">
    <name type="scientific">mine drainage metagenome</name>
    <dbReference type="NCBI Taxonomy" id="410659"/>
    <lineage>
        <taxon>unclassified sequences</taxon>
        <taxon>metagenomes</taxon>
        <taxon>ecological metagenomes</taxon>
    </lineage>
</organism>
<sequence length="612" mass="68643">MPLLDRLKPTALWGDGATALAGILVDCASASATLDAPSPGGISAGKNTYTYDAHTYHTKVPPQGIAEVVKQYLPKGGLILDPFAGSGMTGVAARALGYDVILNELSPAASFIADRFTRRIEPKIFAAGVRAVRQATAQLRHDLYSTHCRECGKTAEVQYTVWSYKVKCPECSDEFVWWDHGRSYGRTVREHKILSEFPCPCCKIAVRKSRLNRTTTVPVLVGYKCCRKIQVEHPPSKQDLENIERFERVPPLAEGNYPTLPLPDGINLRQPRRHGLTSIDRFYTPRNLAAMSNLWRSIHHIADAELAGYLGFVFTSLYQRVTRLSEYRFWGGSGNTAHFNVPYIFNEANVFTTFERKARTIQDHLETTALQYSGRCVVHTGSATDLDFIPDGSVDLVFTDPPFGANINYSEMNILWESWFGTFTDNRNEAIVNKYQGKDAGRYGDLMQQSLTECYRVLRPGHWLLLVFMNSSQAIWEQLRRAIAGAGFSLERMDIFDKQHGTFKQFVSDNTAGSDLILHCRKGSSPPPQLKPRSAGSDADAVVQFLGKREGRIPTLPYLHVNRQEEIDYRMLYSEWIATGLLGNGRVCDFSSFRAFVAEYLAHTAKEPPCQK</sequence>
<dbReference type="CDD" id="cd02440">
    <property type="entry name" value="AdoMet_MTases"/>
    <property type="match status" value="1"/>
</dbReference>
<protein>
    <submittedName>
        <fullName evidence="5">Putative methyltransferase</fullName>
    </submittedName>
</protein>
<evidence type="ECO:0000256" key="2">
    <source>
        <dbReference type="ARBA" id="ARBA00022603"/>
    </source>
</evidence>
<feature type="domain" description="DNA methylase N-4/N-6" evidence="4">
    <location>
        <begin position="54"/>
        <end position="107"/>
    </location>
</feature>
<dbReference type="PROSITE" id="PS00092">
    <property type="entry name" value="N6_MTASE"/>
    <property type="match status" value="1"/>
</dbReference>
<dbReference type="InterPro" id="IPR002052">
    <property type="entry name" value="DNA_methylase_N6_adenine_CS"/>
</dbReference>
<evidence type="ECO:0000256" key="1">
    <source>
        <dbReference type="ARBA" id="ARBA00006594"/>
    </source>
</evidence>
<evidence type="ECO:0000313" key="5">
    <source>
        <dbReference type="EMBL" id="OIQ72931.1"/>
    </source>
</evidence>
<feature type="domain" description="DNA methylase N-4/N-6" evidence="4">
    <location>
        <begin position="394"/>
        <end position="526"/>
    </location>
</feature>
<proteinExistence type="inferred from homology"/>
<dbReference type="SUPFAM" id="SSF53335">
    <property type="entry name" value="S-adenosyl-L-methionine-dependent methyltransferases"/>
    <property type="match status" value="1"/>
</dbReference>
<keyword evidence="2 5" id="KW-0489">Methyltransferase</keyword>
<comment type="caution">
    <text evidence="5">The sequence shown here is derived from an EMBL/GenBank/DDBJ whole genome shotgun (WGS) entry which is preliminary data.</text>
</comment>
<dbReference type="EMBL" id="MLJW01003070">
    <property type="protein sequence ID" value="OIQ72931.1"/>
    <property type="molecule type" value="Genomic_DNA"/>
</dbReference>
<dbReference type="GO" id="GO:0003677">
    <property type="term" value="F:DNA binding"/>
    <property type="evidence" value="ECO:0007669"/>
    <property type="project" value="InterPro"/>
</dbReference>
<reference evidence="5" key="1">
    <citation type="submission" date="2016-10" db="EMBL/GenBank/DDBJ databases">
        <title>Sequence of Gallionella enrichment culture.</title>
        <authorList>
            <person name="Poehlein A."/>
            <person name="Muehling M."/>
            <person name="Daniel R."/>
        </authorList>
    </citation>
    <scope>NUCLEOTIDE SEQUENCE</scope>
</reference>
<evidence type="ECO:0000259" key="4">
    <source>
        <dbReference type="Pfam" id="PF01555"/>
    </source>
</evidence>
<dbReference type="AlphaFoldDB" id="A0A1J5Q645"/>
<accession>A0A1J5Q645</accession>
<dbReference type="GO" id="GO:0032259">
    <property type="term" value="P:methylation"/>
    <property type="evidence" value="ECO:0007669"/>
    <property type="project" value="UniProtKB-KW"/>
</dbReference>
<dbReference type="GO" id="GO:0008170">
    <property type="term" value="F:N-methyltransferase activity"/>
    <property type="evidence" value="ECO:0007669"/>
    <property type="project" value="InterPro"/>
</dbReference>
<name>A0A1J5Q645_9ZZZZ</name>
<dbReference type="Pfam" id="PF01555">
    <property type="entry name" value="N6_N4_Mtase"/>
    <property type="match status" value="2"/>
</dbReference>
<dbReference type="InterPro" id="IPR029063">
    <property type="entry name" value="SAM-dependent_MTases_sf"/>
</dbReference>
<gene>
    <name evidence="5" type="ORF">GALL_454370</name>
</gene>
<keyword evidence="3 5" id="KW-0808">Transferase</keyword>
<comment type="similarity">
    <text evidence="1">Belongs to the N(4)/N(6)-methyltransferase family.</text>
</comment>
<dbReference type="InterPro" id="IPR002941">
    <property type="entry name" value="DNA_methylase_N4/N6"/>
</dbReference>